<evidence type="ECO:0000313" key="2">
    <source>
        <dbReference type="Proteomes" id="UP000280834"/>
    </source>
</evidence>
<reference evidence="1 2" key="2">
    <citation type="submission" date="2018-11" db="EMBL/GenBank/DDBJ databases">
        <authorList>
            <consortium name="Pathogen Informatics"/>
        </authorList>
    </citation>
    <scope>NUCLEOTIDE SEQUENCE [LARGE SCALE GENOMIC DNA]</scope>
</reference>
<gene>
    <name evidence="1" type="ORF">BTMF_LOCUS2432</name>
</gene>
<accession>A0A0R3Q9V1</accession>
<protein>
    <submittedName>
        <fullName evidence="3">Mur_ligase domain-containing protein</fullName>
    </submittedName>
</protein>
<dbReference type="EMBL" id="UZAG01002000">
    <property type="protein sequence ID" value="VDO12553.1"/>
    <property type="molecule type" value="Genomic_DNA"/>
</dbReference>
<reference evidence="3" key="1">
    <citation type="submission" date="2017-02" db="UniProtKB">
        <authorList>
            <consortium name="WormBaseParasite"/>
        </authorList>
    </citation>
    <scope>IDENTIFICATION</scope>
</reference>
<name>A0A0R3Q9V1_9BILA</name>
<dbReference type="AlphaFoldDB" id="A0A0R3Q9V1"/>
<evidence type="ECO:0000313" key="3">
    <source>
        <dbReference type="WBParaSite" id="BTMF_0000311201-mRNA-1"/>
    </source>
</evidence>
<evidence type="ECO:0000313" key="1">
    <source>
        <dbReference type="EMBL" id="VDO12553.1"/>
    </source>
</evidence>
<sequence>MLVGEPVMPLELNPNRIFNLGIFGAGISSGTVIHCLNN</sequence>
<proteinExistence type="predicted"/>
<organism evidence="3">
    <name type="scientific">Brugia timori</name>
    <dbReference type="NCBI Taxonomy" id="42155"/>
    <lineage>
        <taxon>Eukaryota</taxon>
        <taxon>Metazoa</taxon>
        <taxon>Ecdysozoa</taxon>
        <taxon>Nematoda</taxon>
        <taxon>Chromadorea</taxon>
        <taxon>Rhabditida</taxon>
        <taxon>Spirurina</taxon>
        <taxon>Spiruromorpha</taxon>
        <taxon>Filarioidea</taxon>
        <taxon>Onchocercidae</taxon>
        <taxon>Brugia</taxon>
    </lineage>
</organism>
<dbReference type="Proteomes" id="UP000280834">
    <property type="component" value="Unassembled WGS sequence"/>
</dbReference>
<dbReference type="WBParaSite" id="BTMF_0000311201-mRNA-1">
    <property type="protein sequence ID" value="BTMF_0000311201-mRNA-1"/>
    <property type="gene ID" value="BTMF_0000311201"/>
</dbReference>
<keyword evidence="2" id="KW-1185">Reference proteome</keyword>